<protein>
    <submittedName>
        <fullName evidence="1">Uncharacterized protein</fullName>
    </submittedName>
</protein>
<proteinExistence type="predicted"/>
<sequence>MDVCVLSPCSKDKRYAPVLDCEDVDGHSRGELVQEHAEYTTTAAGMYTGREHQHVKTAVTHLREVADVDWYIISAGFGLLRDDTEIPSYECGFSDIESVRKRAKRAGYNIDGLTNDEAIEAVGREKSIPQTFNNILTREYDLLFAVLSEPYLLSVADALTEIPKQTTAFAFASKGSKQSVGDCIWIPATETEREALETTWMALRGKLFREVASSAEIRDLEQLLKHPERAEILSS</sequence>
<dbReference type="EMBL" id="AOIQ01000021">
    <property type="protein sequence ID" value="ELZ08333.1"/>
    <property type="molecule type" value="Genomic_DNA"/>
</dbReference>
<accession>M0BDF1</accession>
<dbReference type="AlphaFoldDB" id="M0BDF1"/>
<comment type="caution">
    <text evidence="1">The sequence shown here is derived from an EMBL/GenBank/DDBJ whole genome shotgun (WGS) entry which is preliminary data.</text>
</comment>
<name>M0BDF1_9EURY</name>
<organism evidence="1 2">
    <name type="scientific">Halovivax asiaticus JCM 14624</name>
    <dbReference type="NCBI Taxonomy" id="1227490"/>
    <lineage>
        <taxon>Archaea</taxon>
        <taxon>Methanobacteriati</taxon>
        <taxon>Methanobacteriota</taxon>
        <taxon>Stenosarchaea group</taxon>
        <taxon>Halobacteria</taxon>
        <taxon>Halobacteriales</taxon>
        <taxon>Natrialbaceae</taxon>
        <taxon>Halovivax</taxon>
    </lineage>
</organism>
<evidence type="ECO:0000313" key="1">
    <source>
        <dbReference type="EMBL" id="ELZ08333.1"/>
    </source>
</evidence>
<keyword evidence="2" id="KW-1185">Reference proteome</keyword>
<evidence type="ECO:0000313" key="2">
    <source>
        <dbReference type="Proteomes" id="UP000011560"/>
    </source>
</evidence>
<dbReference type="Proteomes" id="UP000011560">
    <property type="component" value="Unassembled WGS sequence"/>
</dbReference>
<reference evidence="1 2" key="1">
    <citation type="journal article" date="2014" name="PLoS Genet.">
        <title>Phylogenetically driven sequencing of extremely halophilic archaea reveals strategies for static and dynamic osmo-response.</title>
        <authorList>
            <person name="Becker E.A."/>
            <person name="Seitzer P.M."/>
            <person name="Tritt A."/>
            <person name="Larsen D."/>
            <person name="Krusor M."/>
            <person name="Yao A.I."/>
            <person name="Wu D."/>
            <person name="Madern D."/>
            <person name="Eisen J.A."/>
            <person name="Darling A.E."/>
            <person name="Facciotti M.T."/>
        </authorList>
    </citation>
    <scope>NUCLEOTIDE SEQUENCE [LARGE SCALE GENOMIC DNA]</scope>
    <source>
        <strain evidence="1 2">JCM 14624</strain>
    </source>
</reference>
<gene>
    <name evidence="1" type="ORF">C479_13378</name>
</gene>